<evidence type="ECO:0000256" key="1">
    <source>
        <dbReference type="ARBA" id="ARBA00005532"/>
    </source>
</evidence>
<dbReference type="SUPFAM" id="SSF54713">
    <property type="entry name" value="Elongation factor Ts (EF-Ts), dimerisation domain"/>
    <property type="match status" value="2"/>
</dbReference>
<dbReference type="HAMAP" id="MF_00050">
    <property type="entry name" value="EF_Ts"/>
    <property type="match status" value="1"/>
</dbReference>
<comment type="subcellular location">
    <subcellularLocation>
        <location evidence="5">Cytoplasm</location>
    </subcellularLocation>
</comment>
<sequence length="307" mass="31970">MAVTAALVKELREKSGAGMMDCKKALNETDGDLDAAIDWLRTKGLATASKKSGRVAAEGLVAVSAEGTSGAIVEVNAETDFVGRNEDFQNLVKGIASVAAAANGDLDAIKASAFPGSSNTVEETLTNAIATIGENMNLRRAASVSVSKGAVASYVHNAVTDGLGKIGILVALESEGDAARLETLGKQIAMHVAATNPQAISVDELDPALIERERTVLSDQARESGKPEEIIGKMVEGRLNKFYQEVVLLKQTFVVDGENSVEKAIELVAKEIGSPIKVAGMVRFAVGEGIEKEETDFAAEVAAAVGN</sequence>
<protein>
    <recommendedName>
        <fullName evidence="2 5">Elongation factor Ts</fullName>
        <shortName evidence="5">EF-Ts</shortName>
    </recommendedName>
</protein>
<dbReference type="InterPro" id="IPR018101">
    <property type="entry name" value="Transl_elong_Ts_CS"/>
</dbReference>
<keyword evidence="3 5" id="KW-0251">Elongation factor</keyword>
<evidence type="ECO:0000256" key="3">
    <source>
        <dbReference type="ARBA" id="ARBA00022768"/>
    </source>
</evidence>
<feature type="region of interest" description="Involved in Mg(2+) ion dislocation from EF-Tu" evidence="5">
    <location>
        <begin position="79"/>
        <end position="82"/>
    </location>
</feature>
<keyword evidence="4 5" id="KW-0648">Protein biosynthesis</keyword>
<dbReference type="InterPro" id="IPR001816">
    <property type="entry name" value="Transl_elong_EFTs/EF1B"/>
</dbReference>
<comment type="caution">
    <text evidence="7">The sequence shown here is derived from an EMBL/GenBank/DDBJ whole genome shotgun (WGS) entry which is preliminary data.</text>
</comment>
<reference evidence="7" key="2">
    <citation type="submission" date="2023-01" db="EMBL/GenBank/DDBJ databases">
        <title>Draft genome sequence of Sneathiella chinensis strain NBRC 103408.</title>
        <authorList>
            <person name="Sun Q."/>
            <person name="Mori K."/>
        </authorList>
    </citation>
    <scope>NUCLEOTIDE SEQUENCE</scope>
    <source>
        <strain evidence="7">NBRC 103408</strain>
    </source>
</reference>
<dbReference type="PANTHER" id="PTHR11741:SF0">
    <property type="entry name" value="ELONGATION FACTOR TS, MITOCHONDRIAL"/>
    <property type="match status" value="1"/>
</dbReference>
<dbReference type="InterPro" id="IPR036402">
    <property type="entry name" value="EF-Ts_dimer_sf"/>
</dbReference>
<reference evidence="7" key="1">
    <citation type="journal article" date="2014" name="Int. J. Syst. Evol. Microbiol.">
        <title>Complete genome of a new Firmicutes species belonging to the dominant human colonic microbiota ('Ruminococcus bicirculans') reveals two chromosomes and a selective capacity to utilize plant glucans.</title>
        <authorList>
            <consortium name="NISC Comparative Sequencing Program"/>
            <person name="Wegmann U."/>
            <person name="Louis P."/>
            <person name="Goesmann A."/>
            <person name="Henrissat B."/>
            <person name="Duncan S.H."/>
            <person name="Flint H.J."/>
        </authorList>
    </citation>
    <scope>NUCLEOTIDE SEQUENCE</scope>
    <source>
        <strain evidence="7">NBRC 103408</strain>
    </source>
</reference>
<dbReference type="Gene3D" id="1.10.8.10">
    <property type="entry name" value="DNA helicase RuvA subunit, C-terminal domain"/>
    <property type="match status" value="1"/>
</dbReference>
<dbReference type="CDD" id="cd14275">
    <property type="entry name" value="UBA_EF-Ts"/>
    <property type="match status" value="1"/>
</dbReference>
<name>A0ABQ5U7B0_9PROT</name>
<dbReference type="InterPro" id="IPR009060">
    <property type="entry name" value="UBA-like_sf"/>
</dbReference>
<evidence type="ECO:0000313" key="8">
    <source>
        <dbReference type="Proteomes" id="UP001161409"/>
    </source>
</evidence>
<evidence type="ECO:0000256" key="2">
    <source>
        <dbReference type="ARBA" id="ARBA00016956"/>
    </source>
</evidence>
<keyword evidence="8" id="KW-1185">Reference proteome</keyword>
<dbReference type="PROSITE" id="PS01126">
    <property type="entry name" value="EF_TS_1"/>
    <property type="match status" value="1"/>
</dbReference>
<gene>
    <name evidence="5 7" type="primary">tsf</name>
    <name evidence="7" type="ORF">GCM10007924_24180</name>
</gene>
<comment type="function">
    <text evidence="5">Associates with the EF-Tu.GDP complex and induces the exchange of GDP to GTP. It remains bound to the aminoacyl-tRNA.EF-Tu.GTP complex up to the GTP hydrolysis stage on the ribosome.</text>
</comment>
<dbReference type="Gene3D" id="3.30.479.20">
    <property type="entry name" value="Elongation factor Ts, dimerisation domain"/>
    <property type="match status" value="2"/>
</dbReference>
<dbReference type="Pfam" id="PF00889">
    <property type="entry name" value="EF_TS"/>
    <property type="match status" value="1"/>
</dbReference>
<keyword evidence="5" id="KW-0963">Cytoplasm</keyword>
<evidence type="ECO:0000256" key="4">
    <source>
        <dbReference type="ARBA" id="ARBA00022917"/>
    </source>
</evidence>
<proteinExistence type="inferred from homology"/>
<dbReference type="GO" id="GO:0003746">
    <property type="term" value="F:translation elongation factor activity"/>
    <property type="evidence" value="ECO:0007669"/>
    <property type="project" value="UniProtKB-KW"/>
</dbReference>
<feature type="domain" description="Translation elongation factor EFTs/EF1B dimerisation" evidence="6">
    <location>
        <begin position="70"/>
        <end position="288"/>
    </location>
</feature>
<dbReference type="Proteomes" id="UP001161409">
    <property type="component" value="Unassembled WGS sequence"/>
</dbReference>
<dbReference type="PANTHER" id="PTHR11741">
    <property type="entry name" value="ELONGATION FACTOR TS"/>
    <property type="match status" value="1"/>
</dbReference>
<dbReference type="SUPFAM" id="SSF46934">
    <property type="entry name" value="UBA-like"/>
    <property type="match status" value="1"/>
</dbReference>
<evidence type="ECO:0000259" key="6">
    <source>
        <dbReference type="Pfam" id="PF00889"/>
    </source>
</evidence>
<dbReference type="NCBIfam" id="TIGR00116">
    <property type="entry name" value="tsf"/>
    <property type="match status" value="1"/>
</dbReference>
<dbReference type="EMBL" id="BSNF01000008">
    <property type="protein sequence ID" value="GLQ07197.1"/>
    <property type="molecule type" value="Genomic_DNA"/>
</dbReference>
<dbReference type="InterPro" id="IPR014039">
    <property type="entry name" value="Transl_elong_EFTs/EF1B_dimer"/>
</dbReference>
<evidence type="ECO:0000313" key="7">
    <source>
        <dbReference type="EMBL" id="GLQ07197.1"/>
    </source>
</evidence>
<evidence type="ECO:0000256" key="5">
    <source>
        <dbReference type="HAMAP-Rule" id="MF_00050"/>
    </source>
</evidence>
<comment type="similarity">
    <text evidence="1 5">Belongs to the EF-Ts family.</text>
</comment>
<accession>A0ABQ5U7B0</accession>
<organism evidence="7 8">
    <name type="scientific">Sneathiella chinensis</name>
    <dbReference type="NCBI Taxonomy" id="349750"/>
    <lineage>
        <taxon>Bacteria</taxon>
        <taxon>Pseudomonadati</taxon>
        <taxon>Pseudomonadota</taxon>
        <taxon>Alphaproteobacteria</taxon>
        <taxon>Sneathiellales</taxon>
        <taxon>Sneathiellaceae</taxon>
        <taxon>Sneathiella</taxon>
    </lineage>
</organism>
<dbReference type="Gene3D" id="1.10.286.20">
    <property type="match status" value="1"/>
</dbReference>
<dbReference type="RefSeq" id="WP_169561259.1">
    <property type="nucleotide sequence ID" value="NZ_BSNF01000008.1"/>
</dbReference>